<dbReference type="RefSeq" id="WP_085268540.1">
    <property type="nucleotide sequence ID" value="NZ_AP022614.1"/>
</dbReference>
<sequence>MSAITLPFEPAHLTFSAPGNKLYAIGIEGDPPVLRAYAVSLSDPPGPIKRFDTLIGDEPEHIVVNDRLGRGYALLAAGVLKVFSTDSDTVVSTSQKPSCYPQVLAINPASGIVYGGGISDKGECLVEFDSDGRIVADNDVAPNAHDKNPLVQRIAVDPGTGDVLYTNPSSVGRADHTLTEEWRTPVNGPGEINDLGFEPTTNTVYFSVGDYPVISATRISVLDGQNGKQRGALSGPGWGSGFAAPGDGRLFAAFYNSSDLYVLAGATSTMTAFAPLANIAALKPADSKYLELDVAGRRLFVGLGNDANKILVYRY</sequence>
<dbReference type="OrthoDB" id="4703387at2"/>
<accession>A0A7I7Z0F0</accession>
<evidence type="ECO:0000313" key="1">
    <source>
        <dbReference type="EMBL" id="BBZ46481.1"/>
    </source>
</evidence>
<dbReference type="EMBL" id="AP022614">
    <property type="protein sequence ID" value="BBZ46481.1"/>
    <property type="molecule type" value="Genomic_DNA"/>
</dbReference>
<name>A0A7I7Z0F0_9MYCO</name>
<gene>
    <name evidence="1" type="ORF">MPRM_37620</name>
</gene>
<dbReference type="Proteomes" id="UP000467105">
    <property type="component" value="Chromosome"/>
</dbReference>
<proteinExistence type="predicted"/>
<organism evidence="1 2">
    <name type="scientific">Mycobacterium parmense</name>
    <dbReference type="NCBI Taxonomy" id="185642"/>
    <lineage>
        <taxon>Bacteria</taxon>
        <taxon>Bacillati</taxon>
        <taxon>Actinomycetota</taxon>
        <taxon>Actinomycetes</taxon>
        <taxon>Mycobacteriales</taxon>
        <taxon>Mycobacteriaceae</taxon>
        <taxon>Mycobacterium</taxon>
        <taxon>Mycobacterium simiae complex</taxon>
    </lineage>
</organism>
<protein>
    <submittedName>
        <fullName evidence="1">Uncharacterized protein</fullName>
    </submittedName>
</protein>
<keyword evidence="2" id="KW-1185">Reference proteome</keyword>
<dbReference type="AlphaFoldDB" id="A0A7I7Z0F0"/>
<evidence type="ECO:0000313" key="2">
    <source>
        <dbReference type="Proteomes" id="UP000467105"/>
    </source>
</evidence>
<reference evidence="1 2" key="1">
    <citation type="journal article" date="2019" name="Emerg. Microbes Infect.">
        <title>Comprehensive subspecies identification of 175 nontuberculous mycobacteria species based on 7547 genomic profiles.</title>
        <authorList>
            <person name="Matsumoto Y."/>
            <person name="Kinjo T."/>
            <person name="Motooka D."/>
            <person name="Nabeya D."/>
            <person name="Jung N."/>
            <person name="Uechi K."/>
            <person name="Horii T."/>
            <person name="Iida T."/>
            <person name="Fujita J."/>
            <person name="Nakamura S."/>
        </authorList>
    </citation>
    <scope>NUCLEOTIDE SEQUENCE [LARGE SCALE GENOMIC DNA]</scope>
    <source>
        <strain evidence="1 2">JCM 14742</strain>
    </source>
</reference>
<dbReference type="SUPFAM" id="SSF63825">
    <property type="entry name" value="YWTD domain"/>
    <property type="match status" value="1"/>
</dbReference>